<reference evidence="2 3" key="1">
    <citation type="journal article" date="2014" name="BMC Genomics">
        <title>Genome sequencing of four Aureobasidium pullulans varieties: biotechnological potential, stress tolerance, and description of new species.</title>
        <authorList>
            <person name="Gostin Ar C."/>
            <person name="Ohm R.A."/>
            <person name="Kogej T."/>
            <person name="Sonjak S."/>
            <person name="Turk M."/>
            <person name="Zajc J."/>
            <person name="Zalar P."/>
            <person name="Grube M."/>
            <person name="Sun H."/>
            <person name="Han J."/>
            <person name="Sharma A."/>
            <person name="Chiniquy J."/>
            <person name="Ngan C.Y."/>
            <person name="Lipzen A."/>
            <person name="Barry K."/>
            <person name="Grigoriev I.V."/>
            <person name="Gunde-Cimerman N."/>
        </authorList>
    </citation>
    <scope>NUCLEOTIDE SEQUENCE [LARGE SCALE GENOMIC DNA]</scope>
    <source>
        <strain evidence="2 3">EXF-2481</strain>
    </source>
</reference>
<dbReference type="InParanoid" id="A0A074YE51"/>
<protein>
    <submittedName>
        <fullName evidence="2">Uncharacterized protein</fullName>
    </submittedName>
</protein>
<keyword evidence="3" id="KW-1185">Reference proteome</keyword>
<organism evidence="2 3">
    <name type="scientific">Aureobasidium subglaciale (strain EXF-2481)</name>
    <name type="common">Aureobasidium pullulans var. subglaciale</name>
    <dbReference type="NCBI Taxonomy" id="1043005"/>
    <lineage>
        <taxon>Eukaryota</taxon>
        <taxon>Fungi</taxon>
        <taxon>Dikarya</taxon>
        <taxon>Ascomycota</taxon>
        <taxon>Pezizomycotina</taxon>
        <taxon>Dothideomycetes</taxon>
        <taxon>Dothideomycetidae</taxon>
        <taxon>Dothideales</taxon>
        <taxon>Saccotheciaceae</taxon>
        <taxon>Aureobasidium</taxon>
    </lineage>
</organism>
<evidence type="ECO:0000313" key="2">
    <source>
        <dbReference type="EMBL" id="KEQ94334.1"/>
    </source>
</evidence>
<proteinExistence type="predicted"/>
<dbReference type="GeneID" id="25363353"/>
<gene>
    <name evidence="2" type="ORF">AUEXF2481DRAFT_268555</name>
</gene>
<sequence length="188" mass="20902">MDKRMGLAKKNSPGQKRVNLPVIEGPEDNATSCEVGNVDRLRIVDSDFWYGGHESSFNGEGSAKTGRWKVLLGTSRDDPSQPQLPKLEMGLLVIAPFDRPYKTLCFYLRRPVSYIRKSHPINSSMSVRRFADGLRPCRSSAHHQGCHGLWTSCASPNAKLLPVYNILPPGSSTKTLSRSFSNSTEAFY</sequence>
<evidence type="ECO:0000313" key="3">
    <source>
        <dbReference type="Proteomes" id="UP000030641"/>
    </source>
</evidence>
<evidence type="ECO:0000256" key="1">
    <source>
        <dbReference type="SAM" id="MobiDB-lite"/>
    </source>
</evidence>
<dbReference type="RefSeq" id="XP_013342998.1">
    <property type="nucleotide sequence ID" value="XM_013487544.1"/>
</dbReference>
<feature type="region of interest" description="Disordered" evidence="1">
    <location>
        <begin position="1"/>
        <end position="31"/>
    </location>
</feature>
<dbReference type="EMBL" id="KL584762">
    <property type="protein sequence ID" value="KEQ94334.1"/>
    <property type="molecule type" value="Genomic_DNA"/>
</dbReference>
<name>A0A074YE51_AURSE</name>
<dbReference type="Proteomes" id="UP000030641">
    <property type="component" value="Unassembled WGS sequence"/>
</dbReference>
<dbReference type="HOGENOM" id="CLU_1440783_0_0_1"/>
<dbReference type="AlphaFoldDB" id="A0A074YE51"/>
<dbReference type="OrthoDB" id="10584090at2759"/>
<accession>A0A074YE51</accession>